<gene>
    <name evidence="2" type="ORF">E2562_021336</name>
</gene>
<name>A0A6G1C0F2_9ORYZ</name>
<proteinExistence type="predicted"/>
<evidence type="ECO:0000313" key="2">
    <source>
        <dbReference type="EMBL" id="KAF0893083.1"/>
    </source>
</evidence>
<dbReference type="EMBL" id="SPHZ02000011">
    <property type="protein sequence ID" value="KAF0893083.1"/>
    <property type="molecule type" value="Genomic_DNA"/>
</dbReference>
<dbReference type="Proteomes" id="UP000479710">
    <property type="component" value="Unassembled WGS sequence"/>
</dbReference>
<feature type="compositionally biased region" description="Basic residues" evidence="1">
    <location>
        <begin position="34"/>
        <end position="45"/>
    </location>
</feature>
<comment type="caution">
    <text evidence="2">The sequence shown here is derived from an EMBL/GenBank/DDBJ whole genome shotgun (WGS) entry which is preliminary data.</text>
</comment>
<reference evidence="2 3" key="1">
    <citation type="submission" date="2019-11" db="EMBL/GenBank/DDBJ databases">
        <title>Whole genome sequence of Oryza granulata.</title>
        <authorList>
            <person name="Li W."/>
        </authorList>
    </citation>
    <scope>NUCLEOTIDE SEQUENCE [LARGE SCALE GENOMIC DNA]</scope>
    <source>
        <strain evidence="3">cv. Menghai</strain>
        <tissue evidence="2">Leaf</tissue>
    </source>
</reference>
<evidence type="ECO:0000256" key="1">
    <source>
        <dbReference type="SAM" id="MobiDB-lite"/>
    </source>
</evidence>
<dbReference type="AlphaFoldDB" id="A0A6G1C0F2"/>
<organism evidence="2 3">
    <name type="scientific">Oryza meyeriana var. granulata</name>
    <dbReference type="NCBI Taxonomy" id="110450"/>
    <lineage>
        <taxon>Eukaryota</taxon>
        <taxon>Viridiplantae</taxon>
        <taxon>Streptophyta</taxon>
        <taxon>Embryophyta</taxon>
        <taxon>Tracheophyta</taxon>
        <taxon>Spermatophyta</taxon>
        <taxon>Magnoliopsida</taxon>
        <taxon>Liliopsida</taxon>
        <taxon>Poales</taxon>
        <taxon>Poaceae</taxon>
        <taxon>BOP clade</taxon>
        <taxon>Oryzoideae</taxon>
        <taxon>Oryzeae</taxon>
        <taxon>Oryzinae</taxon>
        <taxon>Oryza</taxon>
        <taxon>Oryza meyeriana</taxon>
    </lineage>
</organism>
<sequence>MESPAGRDRTAATHARACRIAIDRKLPRSPPRGFVHRQHHGRATKWRPPCPAERPAVVRACLLASRK</sequence>
<accession>A0A6G1C0F2</accession>
<keyword evidence="3" id="KW-1185">Reference proteome</keyword>
<evidence type="ECO:0000313" key="3">
    <source>
        <dbReference type="Proteomes" id="UP000479710"/>
    </source>
</evidence>
<protein>
    <submittedName>
        <fullName evidence="2">Uncharacterized protein</fullName>
    </submittedName>
</protein>
<feature type="region of interest" description="Disordered" evidence="1">
    <location>
        <begin position="21"/>
        <end position="50"/>
    </location>
</feature>